<evidence type="ECO:0000256" key="1">
    <source>
        <dbReference type="SAM" id="MobiDB-lite"/>
    </source>
</evidence>
<evidence type="ECO:0000313" key="3">
    <source>
        <dbReference type="Proteomes" id="UP000198982"/>
    </source>
</evidence>
<gene>
    <name evidence="2" type="ORF">SAMN05216178_7027</name>
</gene>
<keyword evidence="3" id="KW-1185">Reference proteome</keyword>
<accession>A0A1H5A8K6</accession>
<dbReference type="RefSeq" id="WP_092320973.1">
    <property type="nucleotide sequence ID" value="NZ_FNTJ01000003.1"/>
</dbReference>
<evidence type="ECO:0000313" key="2">
    <source>
        <dbReference type="EMBL" id="SED38415.1"/>
    </source>
</evidence>
<dbReference type="EMBL" id="FNTJ01000003">
    <property type="protein sequence ID" value="SED38415.1"/>
    <property type="molecule type" value="Genomic_DNA"/>
</dbReference>
<proteinExistence type="predicted"/>
<organism evidence="2 3">
    <name type="scientific">Pseudomonas saponiphila</name>
    <dbReference type="NCBI Taxonomy" id="556534"/>
    <lineage>
        <taxon>Bacteria</taxon>
        <taxon>Pseudomonadati</taxon>
        <taxon>Pseudomonadota</taxon>
        <taxon>Gammaproteobacteria</taxon>
        <taxon>Pseudomonadales</taxon>
        <taxon>Pseudomonadaceae</taxon>
        <taxon>Pseudomonas</taxon>
    </lineage>
</organism>
<reference evidence="3" key="1">
    <citation type="submission" date="2016-10" db="EMBL/GenBank/DDBJ databases">
        <authorList>
            <person name="Varghese N."/>
            <person name="Submissions S."/>
        </authorList>
    </citation>
    <scope>NUCLEOTIDE SEQUENCE [LARGE SCALE GENOMIC DNA]</scope>
    <source>
        <strain evidence="3">DSM 9751</strain>
    </source>
</reference>
<protein>
    <submittedName>
        <fullName evidence="2">Uncharacterized protein</fullName>
    </submittedName>
</protein>
<dbReference type="AlphaFoldDB" id="A0A1H5A8K6"/>
<name>A0A1H5A8K6_9PSED</name>
<dbReference type="Proteomes" id="UP000198982">
    <property type="component" value="Unassembled WGS sequence"/>
</dbReference>
<feature type="region of interest" description="Disordered" evidence="1">
    <location>
        <begin position="1"/>
        <end position="21"/>
    </location>
</feature>
<sequence length="365" mass="41681">MAGIPGIRGDVRVGEGPDTPNETVDAHKALFGDVRPWKYRSGWDIEAEYVSALGEAKGTRDEYLFGLITYVSELPQRVDGLAAQLKAIEQGVGKSGARLRWQGWLGNPHSAVYLMEPEGETGAKEVSMGNLFNNEQARARLRAVIGRNRAVQYLALLDEYDRIKARVVREIKSSSHDFKFKVDRTKHPVEQWANSVGPFWEALVSSTKQNIDRYLELDDQANEIAFEFNFDRQPIRWRTIVLRPEVKVSDPMGPSFPHFRVVTNIDRKTGKRQTKAIEDYKRDLILKAVARELKAALGRAPERAEVLAERAKARKRACSMWITEELLAHCKLGKHTTKINRLQKRLQDIHPEWSELRERLTRLSS</sequence>